<keyword evidence="13" id="KW-1185">Reference proteome</keyword>
<feature type="region of interest" description="Disordered" evidence="8">
    <location>
        <begin position="433"/>
        <end position="511"/>
    </location>
</feature>
<dbReference type="PROSITE" id="PS00039">
    <property type="entry name" value="DEAD_ATP_HELICASE"/>
    <property type="match status" value="1"/>
</dbReference>
<feature type="compositionally biased region" description="Acidic residues" evidence="8">
    <location>
        <begin position="454"/>
        <end position="488"/>
    </location>
</feature>
<dbReference type="SMART" id="SM00490">
    <property type="entry name" value="HELICc"/>
    <property type="match status" value="1"/>
</dbReference>
<evidence type="ECO:0000256" key="6">
    <source>
        <dbReference type="PROSITE-ProRule" id="PRU00552"/>
    </source>
</evidence>
<dbReference type="STRING" id="554055.A0A2P6VSA2"/>
<dbReference type="InterPro" id="IPR011545">
    <property type="entry name" value="DEAD/DEAH_box_helicase_dom"/>
</dbReference>
<dbReference type="InterPro" id="IPR000629">
    <property type="entry name" value="RNA-helicase_DEAD-box_CS"/>
</dbReference>
<sequence length="998" mass="105653">MGKKGKGSGAEFWDGLQGWRAVDVGDALLLGSEEYGFCGLEEISASAVGDLMIPAGGPVAAAEEPAGEAQQQQEGKGTQKGQKRKQPGAASGSAEPAVAEQAAGEGKKGKNKKQPKQAAQQGEAGGGAEQPAAAADGEQLAAAEDVAALKKQLAVLSAENRALKRQQKKEARTEKRAAAEAKRKGEKAARRAAAGEAAATVAAAKAAAASRVDVSAWKDMELHLDILKAIAALGFGAPTQVQAECLPAAVRDRRDVIGAAQTGSGKTLAFGLPIMQLLLAERARHAQQELQELQEQQQQGCGGDGEQPAAAQQELPPSPLRALILAPTRELALQVCEHLQAVGKSCGVWVVPIVGGISQLKQERLLSKHPEIVVATPGRLWDLMREGQPHVTNLSRLSFLVIDEADRMVQQGHYGELSSILGAIPTHQALAEPEAPLPEPEPEQREPKRKIGADGEEEAEEEEEEGGSGSEREEDGSGGDEEQQEQEAADAQQQQEEEEEEEQAVRPRPHRMQTFVFSATLTLPASLRRRLRKGGGGASGSSDLDVLMDNIPFRGKPKIVDLTSDRKLADRIEEACIECGEAERDEALYCLLAKHPGRTIVFVNAISSVRRLGAILKLLGLPAQALHAGMQQKQRLKALDRFKAEPNAVLVATDVAARGLDIKGVRCVVHYQLPASVDIYVHRSGRTARAEEEGIAIALVTPKESPRFQALLKAMKREEPPQFPLDTSLLPAVHKRVRLAVRLDELERKQKKSSAEKSWMQQHAEQLGIELSDEESDEVEGRRQGKKAKREKGGKRGPEDAESAADIRAQLAALLAEPLQPSFSRKWFTGGAAAAVAATVDPSAAPAAGGKAGKRQRKAAGEEPAAAPEPKTQQTVNAAVAFAQQRTDSRSAAAAAAAAKQRGGKQQPGQQQAQQPGQQQPGTKTKPGKGGKKCKGVDPRAAALQAALNKALAKKQLKKAGGGSGGGGARGMLVIPTALGRDVVGPDALQTLRAKLGR</sequence>
<feature type="compositionally biased region" description="Low complexity" evidence="8">
    <location>
        <begin position="61"/>
        <end position="80"/>
    </location>
</feature>
<dbReference type="InterPro" id="IPR027417">
    <property type="entry name" value="P-loop_NTPase"/>
</dbReference>
<evidence type="ECO:0000259" key="11">
    <source>
        <dbReference type="PROSITE" id="PS51195"/>
    </source>
</evidence>
<evidence type="ECO:0000259" key="10">
    <source>
        <dbReference type="PROSITE" id="PS51194"/>
    </source>
</evidence>
<feature type="region of interest" description="Disordered" evidence="8">
    <location>
        <begin position="843"/>
        <end position="941"/>
    </location>
</feature>
<dbReference type="Proteomes" id="UP000239649">
    <property type="component" value="Unassembled WGS sequence"/>
</dbReference>
<dbReference type="InterPro" id="IPR014001">
    <property type="entry name" value="Helicase_ATP-bd"/>
</dbReference>
<keyword evidence="2 7" id="KW-0378">Hydrolase</keyword>
<evidence type="ECO:0000256" key="2">
    <source>
        <dbReference type="ARBA" id="ARBA00022801"/>
    </source>
</evidence>
<reference evidence="12 13" key="1">
    <citation type="journal article" date="2018" name="Plant J.">
        <title>Genome sequences of Chlorella sorokiniana UTEX 1602 and Micractinium conductrix SAG 241.80: implications to maltose excretion by a green alga.</title>
        <authorList>
            <person name="Arriola M.B."/>
            <person name="Velmurugan N."/>
            <person name="Zhang Y."/>
            <person name="Plunkett M.H."/>
            <person name="Hondzo H."/>
            <person name="Barney B.M."/>
        </authorList>
    </citation>
    <scope>NUCLEOTIDE SEQUENCE [LARGE SCALE GENOMIC DNA]</scope>
    <source>
        <strain evidence="12 13">SAG 241.80</strain>
    </source>
</reference>
<feature type="domain" description="DEAD-box RNA helicase Q" evidence="11">
    <location>
        <begin position="215"/>
        <end position="243"/>
    </location>
</feature>
<dbReference type="InterPro" id="IPR001650">
    <property type="entry name" value="Helicase_C-like"/>
</dbReference>
<evidence type="ECO:0000259" key="9">
    <source>
        <dbReference type="PROSITE" id="PS51192"/>
    </source>
</evidence>
<evidence type="ECO:0000313" key="13">
    <source>
        <dbReference type="Proteomes" id="UP000239649"/>
    </source>
</evidence>
<evidence type="ECO:0000313" key="12">
    <source>
        <dbReference type="EMBL" id="PSC76969.1"/>
    </source>
</evidence>
<comment type="similarity">
    <text evidence="7">Belongs to the DEAD box helicase family.</text>
</comment>
<dbReference type="OrthoDB" id="4310724at2759"/>
<dbReference type="PROSITE" id="PS51195">
    <property type="entry name" value="Q_MOTIF"/>
    <property type="match status" value="1"/>
</dbReference>
<evidence type="ECO:0000256" key="5">
    <source>
        <dbReference type="ARBA" id="ARBA00022884"/>
    </source>
</evidence>
<dbReference type="Pfam" id="PF00270">
    <property type="entry name" value="DEAD"/>
    <property type="match status" value="1"/>
</dbReference>
<organism evidence="12 13">
    <name type="scientific">Micractinium conductrix</name>
    <dbReference type="NCBI Taxonomy" id="554055"/>
    <lineage>
        <taxon>Eukaryota</taxon>
        <taxon>Viridiplantae</taxon>
        <taxon>Chlorophyta</taxon>
        <taxon>core chlorophytes</taxon>
        <taxon>Trebouxiophyceae</taxon>
        <taxon>Chlorellales</taxon>
        <taxon>Chlorellaceae</taxon>
        <taxon>Chlorella clade</taxon>
        <taxon>Micractinium</taxon>
    </lineage>
</organism>
<keyword evidence="4 7" id="KW-0067">ATP-binding</keyword>
<evidence type="ECO:0000256" key="1">
    <source>
        <dbReference type="ARBA" id="ARBA00022741"/>
    </source>
</evidence>
<comment type="caution">
    <text evidence="12">The sequence shown here is derived from an EMBL/GenBank/DDBJ whole genome shotgun (WGS) entry which is preliminary data.</text>
</comment>
<keyword evidence="3 7" id="KW-0347">Helicase</keyword>
<dbReference type="AlphaFoldDB" id="A0A2P6VSA2"/>
<dbReference type="InterPro" id="IPR014014">
    <property type="entry name" value="RNA_helicase_DEAD_Q_motif"/>
</dbReference>
<dbReference type="PROSITE" id="PS51194">
    <property type="entry name" value="HELICASE_CTER"/>
    <property type="match status" value="1"/>
</dbReference>
<dbReference type="GO" id="GO:0003723">
    <property type="term" value="F:RNA binding"/>
    <property type="evidence" value="ECO:0007669"/>
    <property type="project" value="UniProtKB-UniRule"/>
</dbReference>
<evidence type="ECO:0000256" key="3">
    <source>
        <dbReference type="ARBA" id="ARBA00022806"/>
    </source>
</evidence>
<dbReference type="PROSITE" id="PS51192">
    <property type="entry name" value="HELICASE_ATP_BIND_1"/>
    <property type="match status" value="1"/>
</dbReference>
<dbReference type="CDD" id="cd18787">
    <property type="entry name" value="SF2_C_DEAD"/>
    <property type="match status" value="1"/>
</dbReference>
<feature type="region of interest" description="Disordered" evidence="8">
    <location>
        <begin position="750"/>
        <end position="803"/>
    </location>
</feature>
<name>A0A2P6VSA2_9CHLO</name>
<evidence type="ECO:0000256" key="4">
    <source>
        <dbReference type="ARBA" id="ARBA00022840"/>
    </source>
</evidence>
<feature type="compositionally biased region" description="Low complexity" evidence="8">
    <location>
        <begin position="892"/>
        <end position="925"/>
    </location>
</feature>
<feature type="compositionally biased region" description="Basic and acidic residues" evidence="8">
    <location>
        <begin position="168"/>
        <end position="189"/>
    </location>
</feature>
<dbReference type="GO" id="GO:0003724">
    <property type="term" value="F:RNA helicase activity"/>
    <property type="evidence" value="ECO:0007669"/>
    <property type="project" value="UniProtKB-EC"/>
</dbReference>
<dbReference type="SMART" id="SM00487">
    <property type="entry name" value="DEXDc"/>
    <property type="match status" value="1"/>
</dbReference>
<comment type="catalytic activity">
    <reaction evidence="7">
        <text>ATP + H2O = ADP + phosphate + H(+)</text>
        <dbReference type="Rhea" id="RHEA:13065"/>
        <dbReference type="ChEBI" id="CHEBI:15377"/>
        <dbReference type="ChEBI" id="CHEBI:15378"/>
        <dbReference type="ChEBI" id="CHEBI:30616"/>
        <dbReference type="ChEBI" id="CHEBI:43474"/>
        <dbReference type="ChEBI" id="CHEBI:456216"/>
        <dbReference type="EC" id="3.6.4.13"/>
    </reaction>
</comment>
<feature type="domain" description="Helicase ATP-binding" evidence="9">
    <location>
        <begin position="247"/>
        <end position="522"/>
    </location>
</feature>
<dbReference type="Gene3D" id="3.40.50.300">
    <property type="entry name" value="P-loop containing nucleotide triphosphate hydrolases"/>
    <property type="match status" value="2"/>
</dbReference>
<gene>
    <name evidence="12" type="primary">g807</name>
    <name evidence="12" type="ORF">C2E20_0807</name>
</gene>
<comment type="function">
    <text evidence="7">RNA helicase.</text>
</comment>
<feature type="compositionally biased region" description="Low complexity" evidence="8">
    <location>
        <begin position="290"/>
        <end position="299"/>
    </location>
</feature>
<keyword evidence="1 7" id="KW-0547">Nucleotide-binding</keyword>
<feature type="region of interest" description="Disordered" evidence="8">
    <location>
        <begin position="290"/>
        <end position="313"/>
    </location>
</feature>
<dbReference type="EMBL" id="LHPF02000001">
    <property type="protein sequence ID" value="PSC76969.1"/>
    <property type="molecule type" value="Genomic_DNA"/>
</dbReference>
<evidence type="ECO:0000256" key="8">
    <source>
        <dbReference type="SAM" id="MobiDB-lite"/>
    </source>
</evidence>
<accession>A0A2P6VSA2</accession>
<feature type="compositionally biased region" description="Basic and acidic residues" evidence="8">
    <location>
        <begin position="442"/>
        <end position="453"/>
    </location>
</feature>
<keyword evidence="5 7" id="KW-0694">RNA-binding</keyword>
<feature type="compositionally biased region" description="Basic residues" evidence="8">
    <location>
        <begin position="784"/>
        <end position="793"/>
    </location>
</feature>
<dbReference type="SUPFAM" id="SSF52540">
    <property type="entry name" value="P-loop containing nucleoside triphosphate hydrolases"/>
    <property type="match status" value="1"/>
</dbReference>
<feature type="domain" description="Helicase C-terminal" evidence="10">
    <location>
        <begin position="571"/>
        <end position="731"/>
    </location>
</feature>
<dbReference type="EC" id="3.6.4.13" evidence="7"/>
<feature type="short sequence motif" description="Q motif" evidence="6">
    <location>
        <begin position="215"/>
        <end position="243"/>
    </location>
</feature>
<protein>
    <recommendedName>
        <fullName evidence="7">ATP-dependent RNA helicase</fullName>
        <ecNumber evidence="7">3.6.4.13</ecNumber>
    </recommendedName>
</protein>
<evidence type="ECO:0000256" key="7">
    <source>
        <dbReference type="RuleBase" id="RU365068"/>
    </source>
</evidence>
<comment type="domain">
    <text evidence="7">The Q motif is unique to and characteristic of the DEAD box family of RNA helicases and controls ATP binding and hydrolysis.</text>
</comment>
<feature type="region of interest" description="Disordered" evidence="8">
    <location>
        <begin position="161"/>
        <end position="191"/>
    </location>
</feature>
<feature type="region of interest" description="Disordered" evidence="8">
    <location>
        <begin position="61"/>
        <end position="137"/>
    </location>
</feature>
<dbReference type="GO" id="GO:0016787">
    <property type="term" value="F:hydrolase activity"/>
    <property type="evidence" value="ECO:0007669"/>
    <property type="project" value="UniProtKB-KW"/>
</dbReference>
<dbReference type="Pfam" id="PF00271">
    <property type="entry name" value="Helicase_C"/>
    <property type="match status" value="1"/>
</dbReference>
<proteinExistence type="inferred from homology"/>
<dbReference type="PANTHER" id="PTHR24031">
    <property type="entry name" value="RNA HELICASE"/>
    <property type="match status" value="1"/>
</dbReference>
<dbReference type="GO" id="GO:0005524">
    <property type="term" value="F:ATP binding"/>
    <property type="evidence" value="ECO:0007669"/>
    <property type="project" value="UniProtKB-UniRule"/>
</dbReference>